<evidence type="ECO:0000259" key="10">
    <source>
        <dbReference type="SMART" id="SM00093"/>
    </source>
</evidence>
<comment type="caution">
    <text evidence="11">The sequence shown here is derived from an EMBL/GenBank/DDBJ whole genome shotgun (WGS) entry which is preliminary data.</text>
</comment>
<keyword evidence="7" id="KW-0325">Glycoprotein</keyword>
<dbReference type="AlphaFoldDB" id="A0A9J6GVF6"/>
<dbReference type="GO" id="GO:0005615">
    <property type="term" value="C:extracellular space"/>
    <property type="evidence" value="ECO:0007669"/>
    <property type="project" value="InterPro"/>
</dbReference>
<evidence type="ECO:0000313" key="12">
    <source>
        <dbReference type="Proteomes" id="UP000821853"/>
    </source>
</evidence>
<feature type="signal peptide" evidence="9">
    <location>
        <begin position="1"/>
        <end position="21"/>
    </location>
</feature>
<dbReference type="InterPro" id="IPR023796">
    <property type="entry name" value="Serpin_dom"/>
</dbReference>
<dbReference type="SUPFAM" id="SSF56574">
    <property type="entry name" value="Serpins"/>
    <property type="match status" value="1"/>
</dbReference>
<feature type="chain" id="PRO_5039906131" description="Serpin domain-containing protein" evidence="9">
    <location>
        <begin position="22"/>
        <end position="403"/>
    </location>
</feature>
<proteinExistence type="inferred from homology"/>
<dbReference type="GO" id="GO:0004867">
    <property type="term" value="F:serine-type endopeptidase inhibitor activity"/>
    <property type="evidence" value="ECO:0007669"/>
    <property type="project" value="UniProtKB-KW"/>
</dbReference>
<dbReference type="SMART" id="SM00093">
    <property type="entry name" value="SERPIN"/>
    <property type="match status" value="1"/>
</dbReference>
<comment type="subcellular location">
    <subcellularLocation>
        <location evidence="1">Secreted</location>
    </subcellularLocation>
</comment>
<evidence type="ECO:0000256" key="1">
    <source>
        <dbReference type="ARBA" id="ARBA00004613"/>
    </source>
</evidence>
<dbReference type="PROSITE" id="PS00284">
    <property type="entry name" value="SERPIN"/>
    <property type="match status" value="1"/>
</dbReference>
<dbReference type="OrthoDB" id="6538036at2759"/>
<dbReference type="InterPro" id="IPR042178">
    <property type="entry name" value="Serpin_sf_1"/>
</dbReference>
<dbReference type="InterPro" id="IPR036186">
    <property type="entry name" value="Serpin_sf"/>
</dbReference>
<dbReference type="EMBL" id="JABSTR010000010">
    <property type="protein sequence ID" value="KAH9379466.1"/>
    <property type="molecule type" value="Genomic_DNA"/>
</dbReference>
<evidence type="ECO:0000256" key="8">
    <source>
        <dbReference type="RuleBase" id="RU000411"/>
    </source>
</evidence>
<dbReference type="Gene3D" id="2.30.39.10">
    <property type="entry name" value="Alpha-1-antitrypsin, domain 1"/>
    <property type="match status" value="1"/>
</dbReference>
<dbReference type="Pfam" id="PF00079">
    <property type="entry name" value="Serpin"/>
    <property type="match status" value="1"/>
</dbReference>
<evidence type="ECO:0000256" key="3">
    <source>
        <dbReference type="ARBA" id="ARBA00022525"/>
    </source>
</evidence>
<dbReference type="PANTHER" id="PTHR11461">
    <property type="entry name" value="SERINE PROTEASE INHIBITOR, SERPIN"/>
    <property type="match status" value="1"/>
</dbReference>
<protein>
    <recommendedName>
        <fullName evidence="10">Serpin domain-containing protein</fullName>
    </recommendedName>
</protein>
<comment type="similarity">
    <text evidence="2 8">Belongs to the serpin family.</text>
</comment>
<keyword evidence="5 9" id="KW-0732">Signal</keyword>
<dbReference type="CDD" id="cd19577">
    <property type="entry name" value="serpinJ_IRS-2-like"/>
    <property type="match status" value="1"/>
</dbReference>
<accession>A0A9J6GVF6</accession>
<dbReference type="PANTHER" id="PTHR11461:SF211">
    <property type="entry name" value="GH10112P-RELATED"/>
    <property type="match status" value="1"/>
</dbReference>
<evidence type="ECO:0000256" key="9">
    <source>
        <dbReference type="SAM" id="SignalP"/>
    </source>
</evidence>
<evidence type="ECO:0000256" key="4">
    <source>
        <dbReference type="ARBA" id="ARBA00022690"/>
    </source>
</evidence>
<name>A0A9J6GVF6_HAELO</name>
<keyword evidence="6" id="KW-0722">Serine protease inhibitor</keyword>
<dbReference type="FunFam" id="3.30.497.10:FF:000031">
    <property type="entry name" value="Putative salivary serpin"/>
    <property type="match status" value="1"/>
</dbReference>
<keyword evidence="3" id="KW-0964">Secreted</keyword>
<feature type="domain" description="Serpin" evidence="10">
    <location>
        <begin position="38"/>
        <end position="403"/>
    </location>
</feature>
<dbReference type="Proteomes" id="UP000821853">
    <property type="component" value="Chromosome 8"/>
</dbReference>
<dbReference type="VEuPathDB" id="VectorBase:HLOH_059070"/>
<keyword evidence="12" id="KW-1185">Reference proteome</keyword>
<dbReference type="InterPro" id="IPR023795">
    <property type="entry name" value="Serpin_CS"/>
</dbReference>
<keyword evidence="4" id="KW-0646">Protease inhibitor</keyword>
<gene>
    <name evidence="11" type="ORF">HPB48_021820</name>
</gene>
<evidence type="ECO:0000256" key="5">
    <source>
        <dbReference type="ARBA" id="ARBA00022729"/>
    </source>
</evidence>
<evidence type="ECO:0000256" key="6">
    <source>
        <dbReference type="ARBA" id="ARBA00022900"/>
    </source>
</evidence>
<organism evidence="11 12">
    <name type="scientific">Haemaphysalis longicornis</name>
    <name type="common">Bush tick</name>
    <dbReference type="NCBI Taxonomy" id="44386"/>
    <lineage>
        <taxon>Eukaryota</taxon>
        <taxon>Metazoa</taxon>
        <taxon>Ecdysozoa</taxon>
        <taxon>Arthropoda</taxon>
        <taxon>Chelicerata</taxon>
        <taxon>Arachnida</taxon>
        <taxon>Acari</taxon>
        <taxon>Parasitiformes</taxon>
        <taxon>Ixodida</taxon>
        <taxon>Ixodoidea</taxon>
        <taxon>Ixodidae</taxon>
        <taxon>Haemaphysalinae</taxon>
        <taxon>Haemaphysalis</taxon>
    </lineage>
</organism>
<dbReference type="Gene3D" id="3.30.497.10">
    <property type="entry name" value="Antithrombin, subunit I, domain 2"/>
    <property type="match status" value="1"/>
</dbReference>
<evidence type="ECO:0000313" key="11">
    <source>
        <dbReference type="EMBL" id="KAH9379466.1"/>
    </source>
</evidence>
<dbReference type="InterPro" id="IPR042185">
    <property type="entry name" value="Serpin_sf_2"/>
</dbReference>
<evidence type="ECO:0000256" key="2">
    <source>
        <dbReference type="ARBA" id="ARBA00009500"/>
    </source>
</evidence>
<dbReference type="InterPro" id="IPR000215">
    <property type="entry name" value="Serpin_fam"/>
</dbReference>
<evidence type="ECO:0000256" key="7">
    <source>
        <dbReference type="ARBA" id="ARBA00023180"/>
    </source>
</evidence>
<reference evidence="11 12" key="1">
    <citation type="journal article" date="2020" name="Cell">
        <title>Large-Scale Comparative Analyses of Tick Genomes Elucidate Their Genetic Diversity and Vector Capacities.</title>
        <authorList>
            <consortium name="Tick Genome and Microbiome Consortium (TIGMIC)"/>
            <person name="Jia N."/>
            <person name="Wang J."/>
            <person name="Shi W."/>
            <person name="Du L."/>
            <person name="Sun Y."/>
            <person name="Zhan W."/>
            <person name="Jiang J.F."/>
            <person name="Wang Q."/>
            <person name="Zhang B."/>
            <person name="Ji P."/>
            <person name="Bell-Sakyi L."/>
            <person name="Cui X.M."/>
            <person name="Yuan T.T."/>
            <person name="Jiang B.G."/>
            <person name="Yang W.F."/>
            <person name="Lam T.T."/>
            <person name="Chang Q.C."/>
            <person name="Ding S.J."/>
            <person name="Wang X.J."/>
            <person name="Zhu J.G."/>
            <person name="Ruan X.D."/>
            <person name="Zhao L."/>
            <person name="Wei J.T."/>
            <person name="Ye R.Z."/>
            <person name="Que T.C."/>
            <person name="Du C.H."/>
            <person name="Zhou Y.H."/>
            <person name="Cheng J.X."/>
            <person name="Dai P.F."/>
            <person name="Guo W.B."/>
            <person name="Han X.H."/>
            <person name="Huang E.J."/>
            <person name="Li L.F."/>
            <person name="Wei W."/>
            <person name="Gao Y.C."/>
            <person name="Liu J.Z."/>
            <person name="Shao H.Z."/>
            <person name="Wang X."/>
            <person name="Wang C.C."/>
            <person name="Yang T.C."/>
            <person name="Huo Q.B."/>
            <person name="Li W."/>
            <person name="Chen H.Y."/>
            <person name="Chen S.E."/>
            <person name="Zhou L.G."/>
            <person name="Ni X.B."/>
            <person name="Tian J.H."/>
            <person name="Sheng Y."/>
            <person name="Liu T."/>
            <person name="Pan Y.S."/>
            <person name="Xia L.Y."/>
            <person name="Li J."/>
            <person name="Zhao F."/>
            <person name="Cao W.C."/>
        </authorList>
    </citation>
    <scope>NUCLEOTIDE SEQUENCE [LARGE SCALE GENOMIC DNA]</scope>
    <source>
        <strain evidence="11">HaeL-2018</strain>
    </source>
</reference>
<dbReference type="OMA" id="AIHERMS"/>
<sequence length="403" mass="45041">MKKILTLMTVLAAALFQDCFGLTEKERKFATANNDFAFGLLKTIPSYGSKNVFFSPYSLSAALGMTYLGAREATQLQLSKVLGYANYGLHPPDVEELFAMQTSRLQGEAAQVGLDMANGLAVQEDFRILETYYAAVNRSFNAHLFGLDFAQNGQQAVDTINAWVKQATHDKVEKLFEEPLDTDTRLVLLNAIVFKGLWEIQFKRELTTKRQFYNGGGDRTEVDLMNLLVKTNYVLDASLQAHVVELPYRGVDYSMVIMLPVSDRNSLQALKEFLTFASFDAVISSLRNTTIDFYLPKFDLESQMNLRSDLIKLGLKNIFDEPFSYTDLSGITGTTDLVVSDVVQRAVLKVDEDGAEVADGSGVNVISRGEVEPPTVIVNRPFLFFIRNRSTKEIFFAGEVNKL</sequence>